<dbReference type="InterPro" id="IPR001650">
    <property type="entry name" value="Helicase_C-like"/>
</dbReference>
<dbReference type="InterPro" id="IPR011545">
    <property type="entry name" value="DEAD/DEAH_box_helicase_dom"/>
</dbReference>
<dbReference type="PANTHER" id="PTHR12131:SF1">
    <property type="entry name" value="ATP-DEPENDENT RNA HELICASE SUPV3L1, MITOCHONDRIAL-RELATED"/>
    <property type="match status" value="1"/>
</dbReference>
<feature type="compositionally biased region" description="Low complexity" evidence="8">
    <location>
        <begin position="236"/>
        <end position="245"/>
    </location>
</feature>
<dbReference type="InterPro" id="IPR012923">
    <property type="entry name" value="Csm3"/>
</dbReference>
<dbReference type="InterPro" id="IPR050699">
    <property type="entry name" value="RNA-DNA_Helicase"/>
</dbReference>
<comment type="subcellular location">
    <subcellularLocation>
        <location evidence="1">Cytoplasm</location>
    </subcellularLocation>
</comment>
<dbReference type="Pfam" id="PF00271">
    <property type="entry name" value="Helicase_C"/>
    <property type="match status" value="1"/>
</dbReference>
<dbReference type="PANTHER" id="PTHR12131">
    <property type="entry name" value="ATP-DEPENDENT RNA AND DNA HELICASE"/>
    <property type="match status" value="1"/>
</dbReference>
<dbReference type="Pfam" id="PF00270">
    <property type="entry name" value="DEAD"/>
    <property type="match status" value="1"/>
</dbReference>
<evidence type="ECO:0000313" key="12">
    <source>
        <dbReference type="Proteomes" id="UP001175000"/>
    </source>
</evidence>
<reference evidence="11" key="1">
    <citation type="submission" date="2023-06" db="EMBL/GenBank/DDBJ databases">
        <title>Genome-scale phylogeny and comparative genomics of the fungal order Sordariales.</title>
        <authorList>
            <consortium name="Lawrence Berkeley National Laboratory"/>
            <person name="Hensen N."/>
            <person name="Bonometti L."/>
            <person name="Westerberg I."/>
            <person name="Brannstrom I.O."/>
            <person name="Guillou S."/>
            <person name="Cros-Aarteil S."/>
            <person name="Calhoun S."/>
            <person name="Haridas S."/>
            <person name="Kuo A."/>
            <person name="Mondo S."/>
            <person name="Pangilinan J."/>
            <person name="Riley R."/>
            <person name="Labutti K."/>
            <person name="Andreopoulos B."/>
            <person name="Lipzen A."/>
            <person name="Chen C."/>
            <person name="Yanf M."/>
            <person name="Daum C."/>
            <person name="Ng V."/>
            <person name="Clum A."/>
            <person name="Steindorff A."/>
            <person name="Ohm R."/>
            <person name="Martin F."/>
            <person name="Silar P."/>
            <person name="Natvig D."/>
            <person name="Lalanne C."/>
            <person name="Gautier V."/>
            <person name="Ament-Velasquez S.L."/>
            <person name="Kruys A."/>
            <person name="Hutchinson M.I."/>
            <person name="Powell A.J."/>
            <person name="Barry K."/>
            <person name="Miller A.N."/>
            <person name="Grigoriev I.V."/>
            <person name="Debuchy R."/>
            <person name="Gladieux P."/>
            <person name="Thoren M.H."/>
            <person name="Johannesson H."/>
        </authorList>
    </citation>
    <scope>NUCLEOTIDE SEQUENCE</scope>
    <source>
        <strain evidence="11">CBS 606.72</strain>
    </source>
</reference>
<keyword evidence="4" id="KW-0378">Hydrolase</keyword>
<dbReference type="GO" id="GO:0055087">
    <property type="term" value="C:Ski complex"/>
    <property type="evidence" value="ECO:0007669"/>
    <property type="project" value="TreeGrafter"/>
</dbReference>
<keyword evidence="2" id="KW-0963">Cytoplasm</keyword>
<dbReference type="Gene3D" id="1.20.1500.20">
    <property type="match status" value="1"/>
</dbReference>
<dbReference type="Gene3D" id="1.10.3380.30">
    <property type="match status" value="1"/>
</dbReference>
<dbReference type="GO" id="GO:0006974">
    <property type="term" value="P:DNA damage response"/>
    <property type="evidence" value="ECO:0007669"/>
    <property type="project" value="InterPro"/>
</dbReference>
<keyword evidence="12" id="KW-1185">Reference proteome</keyword>
<dbReference type="SUPFAM" id="SSF52540">
    <property type="entry name" value="P-loop containing nucleoside triphosphate hydrolases"/>
    <property type="match status" value="1"/>
</dbReference>
<dbReference type="GO" id="GO:0016787">
    <property type="term" value="F:hydrolase activity"/>
    <property type="evidence" value="ECO:0007669"/>
    <property type="project" value="UniProtKB-KW"/>
</dbReference>
<evidence type="ECO:0000256" key="2">
    <source>
        <dbReference type="ARBA" id="ARBA00022490"/>
    </source>
</evidence>
<dbReference type="InterPro" id="IPR048392">
    <property type="entry name" value="MTR4-like_stalk"/>
</dbReference>
<dbReference type="PROSITE" id="PS51194">
    <property type="entry name" value="HELICASE_CTER"/>
    <property type="match status" value="1"/>
</dbReference>
<proteinExistence type="predicted"/>
<dbReference type="Pfam" id="PF13234">
    <property type="entry name" value="MTR4_beta-barrel"/>
    <property type="match status" value="1"/>
</dbReference>
<comment type="caution">
    <text evidence="11">The sequence shown here is derived from an EMBL/GenBank/DDBJ whole genome shotgun (WGS) entry which is preliminary data.</text>
</comment>
<dbReference type="Pfam" id="PF08148">
    <property type="entry name" value="DSHCT"/>
    <property type="match status" value="1"/>
</dbReference>
<dbReference type="FunFam" id="1.10.3380.30:FF:000001">
    <property type="entry name" value="Ski2 ATP-dependent RNA helicase"/>
    <property type="match status" value="1"/>
</dbReference>
<feature type="region of interest" description="Disordered" evidence="8">
    <location>
        <begin position="930"/>
        <end position="1001"/>
    </location>
</feature>
<gene>
    <name evidence="11" type="ORF">B0T14DRAFT_551090</name>
</gene>
<evidence type="ECO:0000256" key="1">
    <source>
        <dbReference type="ARBA" id="ARBA00004496"/>
    </source>
</evidence>
<name>A0AA39XHC3_9PEZI</name>
<dbReference type="GO" id="GO:0005634">
    <property type="term" value="C:nucleus"/>
    <property type="evidence" value="ECO:0007669"/>
    <property type="project" value="InterPro"/>
</dbReference>
<dbReference type="InterPro" id="IPR027417">
    <property type="entry name" value="P-loop_NTPase"/>
</dbReference>
<feature type="region of interest" description="Disordered" evidence="8">
    <location>
        <begin position="184"/>
        <end position="384"/>
    </location>
</feature>
<feature type="compositionally biased region" description="Gly residues" evidence="8">
    <location>
        <begin position="948"/>
        <end position="981"/>
    </location>
</feature>
<evidence type="ECO:0000313" key="11">
    <source>
        <dbReference type="EMBL" id="KAK0634019.1"/>
    </source>
</evidence>
<dbReference type="CDD" id="cd18795">
    <property type="entry name" value="SF2_C_Ski2"/>
    <property type="match status" value="1"/>
</dbReference>
<organism evidence="11 12">
    <name type="scientific">Immersiella caudata</name>
    <dbReference type="NCBI Taxonomy" id="314043"/>
    <lineage>
        <taxon>Eukaryota</taxon>
        <taxon>Fungi</taxon>
        <taxon>Dikarya</taxon>
        <taxon>Ascomycota</taxon>
        <taxon>Pezizomycotina</taxon>
        <taxon>Sordariomycetes</taxon>
        <taxon>Sordariomycetidae</taxon>
        <taxon>Sordariales</taxon>
        <taxon>Lasiosphaeriaceae</taxon>
        <taxon>Immersiella</taxon>
    </lineage>
</organism>
<feature type="compositionally biased region" description="Low complexity" evidence="8">
    <location>
        <begin position="326"/>
        <end position="339"/>
    </location>
</feature>
<dbReference type="GO" id="GO:0070478">
    <property type="term" value="P:nuclear-transcribed mRNA catabolic process, 3'-5' exonucleolytic nonsense-mediated decay"/>
    <property type="evidence" value="ECO:0007669"/>
    <property type="project" value="TreeGrafter"/>
</dbReference>
<dbReference type="Pfam" id="PF17911">
    <property type="entry name" value="Ski2_N"/>
    <property type="match status" value="1"/>
</dbReference>
<dbReference type="InterPro" id="IPR040801">
    <property type="entry name" value="Ski2_N"/>
</dbReference>
<protein>
    <submittedName>
        <fullName evidence="11">NUC185 domain-containing protein</fullName>
    </submittedName>
</protein>
<dbReference type="EMBL" id="JAULSU010000001">
    <property type="protein sequence ID" value="KAK0634019.1"/>
    <property type="molecule type" value="Genomic_DNA"/>
</dbReference>
<keyword evidence="3" id="KW-0547">Nucleotide-binding</keyword>
<dbReference type="SMART" id="SM00490">
    <property type="entry name" value="HELICc"/>
    <property type="match status" value="1"/>
</dbReference>
<evidence type="ECO:0000256" key="8">
    <source>
        <dbReference type="SAM" id="MobiDB-lite"/>
    </source>
</evidence>
<keyword evidence="6" id="KW-0067">ATP-binding</keyword>
<dbReference type="SMART" id="SM00487">
    <property type="entry name" value="DEXDc"/>
    <property type="match status" value="1"/>
</dbReference>
<evidence type="ECO:0000256" key="3">
    <source>
        <dbReference type="ARBA" id="ARBA00022741"/>
    </source>
</evidence>
<evidence type="ECO:0000256" key="6">
    <source>
        <dbReference type="ARBA" id="ARBA00022840"/>
    </source>
</evidence>
<dbReference type="InterPro" id="IPR014001">
    <property type="entry name" value="Helicase_ATP-bd"/>
</dbReference>
<accession>A0AA39XHC3</accession>
<dbReference type="Gene3D" id="3.40.50.300">
    <property type="entry name" value="P-loop containing nucleotide triphosphate hydrolases"/>
    <property type="match status" value="2"/>
</dbReference>
<evidence type="ECO:0000259" key="10">
    <source>
        <dbReference type="PROSITE" id="PS51194"/>
    </source>
</evidence>
<feature type="domain" description="Helicase C-terminal" evidence="10">
    <location>
        <begin position="1013"/>
        <end position="1214"/>
    </location>
</feature>
<dbReference type="InterPro" id="IPR012961">
    <property type="entry name" value="Ski2/MTR4_C"/>
</dbReference>
<feature type="domain" description="Helicase ATP-binding" evidence="9">
    <location>
        <begin position="731"/>
        <end position="887"/>
    </location>
</feature>
<dbReference type="Pfam" id="PF07962">
    <property type="entry name" value="Swi3"/>
    <property type="match status" value="1"/>
</dbReference>
<feature type="region of interest" description="Disordered" evidence="8">
    <location>
        <begin position="24"/>
        <end position="51"/>
    </location>
</feature>
<dbReference type="GO" id="GO:0005524">
    <property type="term" value="F:ATP binding"/>
    <property type="evidence" value="ECO:0007669"/>
    <property type="project" value="UniProtKB-KW"/>
</dbReference>
<dbReference type="Pfam" id="PF21408">
    <property type="entry name" value="MTR4-like_stalk"/>
    <property type="match status" value="1"/>
</dbReference>
<sequence>MPSKTTASKGPEAEAFVEDYLAGWDDDEDPFASPEPPTKTSDVNGRKRKGTDALGIDEEIDLKKKPRVPRVKLDEGRLLSEKGILKLRKMAPRLKLKGKGHEFSDASRLLSFYQEWLDDLFPKATFLDALAMVEKAGHKKIMHMERLKWIEEGRPKSKVDDEEIFGAHQTSGSTQPTRIAPIFDNPAGARATTPANDDLFGDEDLYNATPRAARRPTGDVPDDDDLAALMAEQDAPSTSGPSFGSIFGGGTVRKPTQPSGEPDDDELEALMAETEWSQPSNPAGPPARSIFGDGGPKAPAKPVENDDYEDDLDALMAEAEAETEPKTAAPRATANAPQASSNNDDEGDDLDALMAEAEAEAPGSTSKEAPKEQQPSAEDEEAMAEMDATWNEHISSLAISGILSVIDGKMSSDLSDAMERLHLENNSSFETIDDILFDKVVRPPKKQDPNELRAELEKKYLSPSTTFSTEWLNRLQQRWETPTDYSLSFRIAPTQTRTVTRFVRHGLEGRVTGYRNVTVPASHATAKTSTSMLRKPASRADFVRGAAGFFPFAPGGLEGIAETASLEDQLRSSGADEGDSKRKLERVITLGEGGLLEVAPGLSRGIDFSKKRKLADAESERQAKEVEDTLAQEPEDAPSGGHENGEHLGPSPSKGTESEEEDVEDIDAMLPVEFPALEPRGTLAAANARRAGREWAHMVDIRGEMTNFRELVPDMAREWPFELDTFQKEAIYHLENGDSVFVAAHTSAGKTVVAEYAIALAAKHMTKAIYTSPIKALSNQKFRDFRQTFDEVGILTGDVQINPEASCLIMTTEILRSMLYRGADLIRDVEFVIFDEVHYVNDYERGVVWEEVIIMLPEHVSLILLSATVPNTHEFASWVGRTKQKDIYVISTPKRPVPLEHYLWASKNIYKIVDSEKNFLEKGWKDANAAIQGKDKPPKAIEAAPPARGGGNQRGGRGGQQRGGNQQRGGRGGGPQRGRGGPPRASHAPGHMGRTGRQGGFTSAAQDKNLWVHLVQFLKKQSLLPACIFVFSKKRCEENADALSNQDFTTAQEKSGIHMIIEKSIARLKPEDRVLPQIIRLRELLSRGIAVHHGGLLPIVKELVEILFAQTLVKVLFATETFAMGLNLPTRTVVFSGYRKHDGHSFRNLLPGEYTQMAGRAGRRGLDPVGSVIIVPPGGDEAPPVTDLRQMILGEPSKLRSQFRLTYNMILNLLRVEALKIEEMIKRSFSEHATQQLLPEHEKAVKVSEADLAKIKRDSCSVCDEHIDVCHQAGEDFKQLTEDLYCGLLATPVGRKMFTPGRLIVYMRDGVRTPGILLSEGASVKSSATNPTLHVLEIRTNRDTRNDTDILPFVPGFRALLTPLPQAKRHIYTKTLHVPLSDLVCLTRLITKGIVPDIFSGGDGYQAAKEKVHAICRTWDSEIWDEMDLSRIKSLQMHDIIGKRREAEAKIFRTPASECDSFLKHYAMCHDQWLIKTHIEQLRQSLSDQNLQLLPDYEQRIQVLKDLAFIDEGSRIQLKGKVACEIHSGDELTLTELILENVLADYEPAEIAALLSAFVFQEKTESIPVLTGNLERGMKTIVEISERVNKVQEVHQVIQSAEEGNDFVSRPRFGLMEVVYEWARGMSFKNITDLTDVLEGTIVRTITRLDETCREVKNAARIIGDPDLYQKMAAAQEMIRRDITAVASLYM</sequence>
<feature type="region of interest" description="Disordered" evidence="8">
    <location>
        <begin position="612"/>
        <end position="663"/>
    </location>
</feature>
<evidence type="ECO:0000256" key="7">
    <source>
        <dbReference type="ARBA" id="ARBA00022884"/>
    </source>
</evidence>
<dbReference type="InterPro" id="IPR025696">
    <property type="entry name" value="Beta-barrel_MTR4"/>
</dbReference>
<dbReference type="FunFam" id="3.40.50.300:FF:000354">
    <property type="entry name" value="ATP-dependent RNA helicase SKI2"/>
    <property type="match status" value="1"/>
</dbReference>
<feature type="compositionally biased region" description="Basic and acidic residues" evidence="8">
    <location>
        <begin position="614"/>
        <end position="627"/>
    </location>
</feature>
<evidence type="ECO:0000256" key="4">
    <source>
        <dbReference type="ARBA" id="ARBA00022801"/>
    </source>
</evidence>
<keyword evidence="7" id="KW-0694">RNA-binding</keyword>
<dbReference type="GO" id="GO:0031297">
    <property type="term" value="P:replication fork processing"/>
    <property type="evidence" value="ECO:0007669"/>
    <property type="project" value="InterPro"/>
</dbReference>
<dbReference type="Proteomes" id="UP001175000">
    <property type="component" value="Unassembled WGS sequence"/>
</dbReference>
<keyword evidence="5" id="KW-0347">Helicase</keyword>
<evidence type="ECO:0000256" key="5">
    <source>
        <dbReference type="ARBA" id="ARBA00022806"/>
    </source>
</evidence>
<dbReference type="PROSITE" id="PS51192">
    <property type="entry name" value="HELICASE_ATP_BIND_1"/>
    <property type="match status" value="1"/>
</dbReference>
<evidence type="ECO:0000259" key="9">
    <source>
        <dbReference type="PROSITE" id="PS51192"/>
    </source>
</evidence>
<dbReference type="GO" id="GO:0003723">
    <property type="term" value="F:RNA binding"/>
    <property type="evidence" value="ECO:0007669"/>
    <property type="project" value="UniProtKB-KW"/>
</dbReference>
<dbReference type="GO" id="GO:0004386">
    <property type="term" value="F:helicase activity"/>
    <property type="evidence" value="ECO:0007669"/>
    <property type="project" value="UniProtKB-KW"/>
</dbReference>
<dbReference type="SMART" id="SM01142">
    <property type="entry name" value="DSHCT"/>
    <property type="match status" value="1"/>
</dbReference>